<dbReference type="InterPro" id="IPR051781">
    <property type="entry name" value="Metallo-dep_Hydrolase"/>
</dbReference>
<organism evidence="3 4">
    <name type="scientific">Corallococcus sicarius</name>
    <dbReference type="NCBI Taxonomy" id="2316726"/>
    <lineage>
        <taxon>Bacteria</taxon>
        <taxon>Pseudomonadati</taxon>
        <taxon>Myxococcota</taxon>
        <taxon>Myxococcia</taxon>
        <taxon>Myxococcales</taxon>
        <taxon>Cystobacterineae</taxon>
        <taxon>Myxococcaceae</taxon>
        <taxon>Corallococcus</taxon>
    </lineage>
</organism>
<feature type="domain" description="Amidohydrolase-related" evidence="2">
    <location>
        <begin position="84"/>
        <end position="426"/>
    </location>
</feature>
<accession>A0A3A8NUP4</accession>
<gene>
    <name evidence="3" type="ORF">D7X12_01850</name>
</gene>
<dbReference type="OrthoDB" id="9782972at2"/>
<dbReference type="SUPFAM" id="SSF51338">
    <property type="entry name" value="Composite domain of metallo-dependent hydrolases"/>
    <property type="match status" value="1"/>
</dbReference>
<dbReference type="GO" id="GO:0016810">
    <property type="term" value="F:hydrolase activity, acting on carbon-nitrogen (but not peptide) bonds"/>
    <property type="evidence" value="ECO:0007669"/>
    <property type="project" value="InterPro"/>
</dbReference>
<dbReference type="PANTHER" id="PTHR43135">
    <property type="entry name" value="ALPHA-D-RIBOSE 1-METHYLPHOSPHONATE 5-TRIPHOSPHATE DIPHOSPHATASE"/>
    <property type="match status" value="1"/>
</dbReference>
<proteinExistence type="predicted"/>
<dbReference type="RefSeq" id="WP_120623544.1">
    <property type="nucleotide sequence ID" value="NZ_RAWG01000006.1"/>
</dbReference>
<reference evidence="4" key="1">
    <citation type="submission" date="2018-09" db="EMBL/GenBank/DDBJ databases">
        <authorList>
            <person name="Livingstone P.G."/>
            <person name="Whitworth D.E."/>
        </authorList>
    </citation>
    <scope>NUCLEOTIDE SEQUENCE [LARGE SCALE GENOMIC DNA]</scope>
    <source>
        <strain evidence="4">CA040B</strain>
    </source>
</reference>
<keyword evidence="3" id="KW-0378">Hydrolase</keyword>
<feature type="chain" id="PRO_5017299269" evidence="1">
    <location>
        <begin position="22"/>
        <end position="430"/>
    </location>
</feature>
<dbReference type="InterPro" id="IPR011059">
    <property type="entry name" value="Metal-dep_hydrolase_composite"/>
</dbReference>
<feature type="signal peptide" evidence="1">
    <location>
        <begin position="1"/>
        <end position="21"/>
    </location>
</feature>
<keyword evidence="1" id="KW-0732">Signal</keyword>
<dbReference type="AlphaFoldDB" id="A0A3A8NUP4"/>
<evidence type="ECO:0000313" key="3">
    <source>
        <dbReference type="EMBL" id="RKH47783.1"/>
    </source>
</evidence>
<dbReference type="Pfam" id="PF01979">
    <property type="entry name" value="Amidohydro_1"/>
    <property type="match status" value="1"/>
</dbReference>
<keyword evidence="4" id="KW-1185">Reference proteome</keyword>
<dbReference type="EMBL" id="RAWG01000006">
    <property type="protein sequence ID" value="RKH47783.1"/>
    <property type="molecule type" value="Genomic_DNA"/>
</dbReference>
<dbReference type="InterPro" id="IPR006680">
    <property type="entry name" value="Amidohydro-rel"/>
</dbReference>
<evidence type="ECO:0000259" key="2">
    <source>
        <dbReference type="Pfam" id="PF01979"/>
    </source>
</evidence>
<dbReference type="InterPro" id="IPR032466">
    <property type="entry name" value="Metal_Hydrolase"/>
</dbReference>
<dbReference type="PANTHER" id="PTHR43135:SF3">
    <property type="entry name" value="ALPHA-D-RIBOSE 1-METHYLPHOSPHONATE 5-TRIPHOSPHATE DIPHOSPHATASE"/>
    <property type="match status" value="1"/>
</dbReference>
<dbReference type="Proteomes" id="UP000273405">
    <property type="component" value="Unassembled WGS sequence"/>
</dbReference>
<dbReference type="SUPFAM" id="SSF51556">
    <property type="entry name" value="Metallo-dependent hydrolases"/>
    <property type="match status" value="1"/>
</dbReference>
<protein>
    <submittedName>
        <fullName evidence="3">Amidohydrolase family protein</fullName>
    </submittedName>
</protein>
<name>A0A3A8NUP4_9BACT</name>
<evidence type="ECO:0000256" key="1">
    <source>
        <dbReference type="SAM" id="SignalP"/>
    </source>
</evidence>
<dbReference type="Gene3D" id="3.20.20.140">
    <property type="entry name" value="Metal-dependent hydrolases"/>
    <property type="match status" value="1"/>
</dbReference>
<dbReference type="Gene3D" id="2.30.40.10">
    <property type="entry name" value="Urease, subunit C, domain 1"/>
    <property type="match status" value="1"/>
</dbReference>
<comment type="caution">
    <text evidence="3">The sequence shown here is derived from an EMBL/GenBank/DDBJ whole genome shotgun (WGS) entry which is preliminary data.</text>
</comment>
<dbReference type="InterPro" id="IPR057744">
    <property type="entry name" value="OTAase-like"/>
</dbReference>
<sequence>MRAPLLATVLFAVLVSASVRAQTPAATPPRSYLLRPARVFDGTTLKPHTGWAVLVTGERIVAAGPAQGLKPPEGTEVIDLPGTTLLPGLIEGHSHLLLHPYNEASWNDQVLKESLALRVARATNHAKASLLAGFTTTRDLGTEGAGDADVGLKQAIDQGIIPGPRMVVTTRALVATGSYGPKGHAAEWTVPQGAEEADGVDGLTRAVRGQMGRGADWIKVYGDYRWGPRGEALPTFSLEELRLIVETARSGGRPVAVHASTPEGMKRAVLAGAESIEHGDGGTPEVWKLMAQRNVFLCPTLAAGDAMLQYRGWKRGVDPEPESSQKKRAGLKAALAAGVPLCVGGDSGVFTHGDNARELELLVGSGVTPAQALQAATSGNARMLHWEDRIGQVKPGLLADLVAVEGDPTQDISAVRRVRLVMKGGTLYRR</sequence>
<evidence type="ECO:0000313" key="4">
    <source>
        <dbReference type="Proteomes" id="UP000273405"/>
    </source>
</evidence>
<dbReference type="CDD" id="cd01299">
    <property type="entry name" value="Met_dep_hydrolase_A"/>
    <property type="match status" value="1"/>
</dbReference>